<evidence type="ECO:0000256" key="4">
    <source>
        <dbReference type="ARBA" id="ARBA00022679"/>
    </source>
</evidence>
<keyword evidence="6 7" id="KW-0472">Membrane</keyword>
<name>A0A916VEZ4_9BACL</name>
<dbReference type="InterPro" id="IPR010559">
    <property type="entry name" value="Sig_transdc_His_kin_internal"/>
</dbReference>
<dbReference type="Gene3D" id="6.10.340.10">
    <property type="match status" value="1"/>
</dbReference>
<dbReference type="InterPro" id="IPR050640">
    <property type="entry name" value="Bact_2-comp_sensor_kinase"/>
</dbReference>
<evidence type="ECO:0000256" key="2">
    <source>
        <dbReference type="ARBA" id="ARBA00022475"/>
    </source>
</evidence>
<evidence type="ECO:0000256" key="5">
    <source>
        <dbReference type="ARBA" id="ARBA00022777"/>
    </source>
</evidence>
<keyword evidence="4" id="KW-0808">Transferase</keyword>
<dbReference type="SUPFAM" id="SSF158472">
    <property type="entry name" value="HAMP domain-like"/>
    <property type="match status" value="1"/>
</dbReference>
<evidence type="ECO:0000256" key="1">
    <source>
        <dbReference type="ARBA" id="ARBA00004651"/>
    </source>
</evidence>
<dbReference type="InterPro" id="IPR003594">
    <property type="entry name" value="HATPase_dom"/>
</dbReference>
<dbReference type="PANTHER" id="PTHR34220">
    <property type="entry name" value="SENSOR HISTIDINE KINASE YPDA"/>
    <property type="match status" value="1"/>
</dbReference>
<keyword evidence="3" id="KW-0597">Phosphoprotein</keyword>
<comment type="caution">
    <text evidence="9">The sequence shown here is derived from an EMBL/GenBank/DDBJ whole genome shotgun (WGS) entry which is preliminary data.</text>
</comment>
<dbReference type="Pfam" id="PF02518">
    <property type="entry name" value="HATPase_c"/>
    <property type="match status" value="1"/>
</dbReference>
<organism evidence="9 10">
    <name type="scientific">Insulibacter thermoxylanivorax</name>
    <dbReference type="NCBI Taxonomy" id="2749268"/>
    <lineage>
        <taxon>Bacteria</taxon>
        <taxon>Bacillati</taxon>
        <taxon>Bacillota</taxon>
        <taxon>Bacilli</taxon>
        <taxon>Bacillales</taxon>
        <taxon>Paenibacillaceae</taxon>
        <taxon>Insulibacter</taxon>
    </lineage>
</organism>
<dbReference type="GO" id="GO:0000155">
    <property type="term" value="F:phosphorelay sensor kinase activity"/>
    <property type="evidence" value="ECO:0007669"/>
    <property type="project" value="InterPro"/>
</dbReference>
<feature type="transmembrane region" description="Helical" evidence="7">
    <location>
        <begin position="286"/>
        <end position="306"/>
    </location>
</feature>
<dbReference type="RefSeq" id="WP_200965405.1">
    <property type="nucleotide sequence ID" value="NZ_BMAQ01000003.1"/>
</dbReference>
<gene>
    <name evidence="9" type="ORF">PRECH8_04100</name>
</gene>
<evidence type="ECO:0000256" key="3">
    <source>
        <dbReference type="ARBA" id="ARBA00022553"/>
    </source>
</evidence>
<reference evidence="9" key="1">
    <citation type="submission" date="2020-08" db="EMBL/GenBank/DDBJ databases">
        <authorList>
            <person name="Uke A."/>
            <person name="Chhe C."/>
            <person name="Baramee S."/>
            <person name="Kosugi A."/>
        </authorList>
    </citation>
    <scope>NUCLEOTIDE SEQUENCE</scope>
    <source>
        <strain evidence="9">DA-C8</strain>
    </source>
</reference>
<evidence type="ECO:0000256" key="7">
    <source>
        <dbReference type="SAM" id="Phobius"/>
    </source>
</evidence>
<feature type="domain" description="HAMP" evidence="8">
    <location>
        <begin position="307"/>
        <end position="359"/>
    </location>
</feature>
<evidence type="ECO:0000256" key="6">
    <source>
        <dbReference type="ARBA" id="ARBA00023136"/>
    </source>
</evidence>
<dbReference type="InterPro" id="IPR036890">
    <property type="entry name" value="HATPase_C_sf"/>
</dbReference>
<comment type="subcellular location">
    <subcellularLocation>
        <location evidence="1">Cell membrane</location>
        <topology evidence="1">Multi-pass membrane protein</topology>
    </subcellularLocation>
</comment>
<evidence type="ECO:0000313" key="10">
    <source>
        <dbReference type="Proteomes" id="UP000654993"/>
    </source>
</evidence>
<dbReference type="PANTHER" id="PTHR34220:SF7">
    <property type="entry name" value="SENSOR HISTIDINE KINASE YPDA"/>
    <property type="match status" value="1"/>
</dbReference>
<dbReference type="Gene3D" id="3.30.565.10">
    <property type="entry name" value="Histidine kinase-like ATPase, C-terminal domain"/>
    <property type="match status" value="1"/>
</dbReference>
<reference evidence="9" key="2">
    <citation type="journal article" date="2021" name="Data Brief">
        <title>Draft genome sequence data of the facultative, thermophilic, xylanolytic bacterium Paenibacillus sp. strain DA-C8.</title>
        <authorList>
            <person name="Chhe C."/>
            <person name="Uke A."/>
            <person name="Baramee S."/>
            <person name="Ungkulpasvich U."/>
            <person name="Tachaapaikoon C."/>
            <person name="Pason P."/>
            <person name="Waeonukul R."/>
            <person name="Ratanakhanokchai K."/>
            <person name="Kosugi A."/>
        </authorList>
    </citation>
    <scope>NUCLEOTIDE SEQUENCE</scope>
    <source>
        <strain evidence="9">DA-C8</strain>
    </source>
</reference>
<keyword evidence="2" id="KW-1003">Cell membrane</keyword>
<keyword evidence="5 9" id="KW-0418">Kinase</keyword>
<dbReference type="Proteomes" id="UP000654993">
    <property type="component" value="Unassembled WGS sequence"/>
</dbReference>
<keyword evidence="7" id="KW-0812">Transmembrane</keyword>
<dbReference type="Pfam" id="PF00672">
    <property type="entry name" value="HAMP"/>
    <property type="match status" value="1"/>
</dbReference>
<evidence type="ECO:0000259" key="8">
    <source>
        <dbReference type="PROSITE" id="PS50885"/>
    </source>
</evidence>
<dbReference type="SUPFAM" id="SSF55874">
    <property type="entry name" value="ATPase domain of HSP90 chaperone/DNA topoisomerase II/histidine kinase"/>
    <property type="match status" value="1"/>
</dbReference>
<sequence>MRWSLNNVRLRNKMLIVYFLSVFLPIVLTNVIFYQMTTENVKKQRQQDILRAIEQINNEFRAEIEDAITVSSVFISDYNLNAVLDRDYERLAEYINDYNGLIRRIINNYIPVYTSVQSIVVYVDNPTLLRSSGIEYLTDEVRNTDWYQRLAASNSRYPVILRTGSTDGVRDTFSIVRKMNNYENYNNKEKVVKIDLKLTQINQIFHNLNLNGHLYIVNDKSDLIEYTTNPEVRWAVEDAYYKDIPFTKGTMEFEMDNPVNYLAGWRIIARIDEQEVFGQVQRSRDFIVILAVINFLFATVVIAWIFRSMNTRLTRIVRHMKKVRNQNFDTIKDHEYRDEIGQLTREFNRMTLRIKNLIDDVYIRDLQKKELELQNRNAQLNALQSQINPHFLFNALETIRMRSLMKNETETAKIIQNMAKILRNSFTWTNDMVTVKQELELINCFLEIQTYRFSGKLQYELHVDDEALTCMIPKMAFLPFVENASIHGIEATKNGGKINMRIHLAHQKLIFILEDNGVGMSAEVRDRLLSYVHEDVEMGERIGVQNVVYRLRLYYSDRFKFDIQSEPGMGTKIYIEIPSDEKMVVPQKDKEL</sequence>
<keyword evidence="10" id="KW-1185">Reference proteome</keyword>
<evidence type="ECO:0000313" key="9">
    <source>
        <dbReference type="EMBL" id="GFR37114.1"/>
    </source>
</evidence>
<dbReference type="AlphaFoldDB" id="A0A916VEZ4"/>
<dbReference type="GO" id="GO:0005886">
    <property type="term" value="C:plasma membrane"/>
    <property type="evidence" value="ECO:0007669"/>
    <property type="project" value="UniProtKB-SubCell"/>
</dbReference>
<accession>A0A916VEZ4</accession>
<dbReference type="SMART" id="SM00304">
    <property type="entry name" value="HAMP"/>
    <property type="match status" value="1"/>
</dbReference>
<dbReference type="PROSITE" id="PS50885">
    <property type="entry name" value="HAMP"/>
    <property type="match status" value="1"/>
</dbReference>
<proteinExistence type="predicted"/>
<keyword evidence="7" id="KW-1133">Transmembrane helix</keyword>
<dbReference type="InterPro" id="IPR003660">
    <property type="entry name" value="HAMP_dom"/>
</dbReference>
<feature type="transmembrane region" description="Helical" evidence="7">
    <location>
        <begin position="15"/>
        <end position="36"/>
    </location>
</feature>
<dbReference type="EMBL" id="BMAQ01000003">
    <property type="protein sequence ID" value="GFR37114.1"/>
    <property type="molecule type" value="Genomic_DNA"/>
</dbReference>
<dbReference type="Pfam" id="PF06580">
    <property type="entry name" value="His_kinase"/>
    <property type="match status" value="1"/>
</dbReference>
<dbReference type="CDD" id="cd06225">
    <property type="entry name" value="HAMP"/>
    <property type="match status" value="1"/>
</dbReference>
<protein>
    <submittedName>
        <fullName evidence="9">Histidine kinase</fullName>
    </submittedName>
</protein>